<name>A0A2W5URY2_9BACT</name>
<gene>
    <name evidence="1" type="ORF">DI536_31485</name>
</gene>
<accession>A0A2W5URY2</accession>
<dbReference type="Proteomes" id="UP000249061">
    <property type="component" value="Unassembled WGS sequence"/>
</dbReference>
<dbReference type="EMBL" id="QFQP01000041">
    <property type="protein sequence ID" value="PZR05984.1"/>
    <property type="molecule type" value="Genomic_DNA"/>
</dbReference>
<protein>
    <submittedName>
        <fullName evidence="1">Uncharacterized protein</fullName>
    </submittedName>
</protein>
<evidence type="ECO:0000313" key="1">
    <source>
        <dbReference type="EMBL" id="PZR05984.1"/>
    </source>
</evidence>
<proteinExistence type="predicted"/>
<sequence length="291" mass="31419">MVLWAVMMAAVAAEPAQGSARGVWAYGDVSGEYTNSFLAPGNAGRLGAGTAAVVGYGFDVGKTRRIVPTVHGFLGFDSSVERGGIDFALGLDAALSFTNLFQEKYSALRVSPVFRVGHDARPQWAEAGPNTTTQLSFALAHERRFGPVELSYTPAVRHLFSLSRCLRAGLCLVPDWELTQSLFIEGWALPALSFALGAWWTVAWGLPNNVKRAPPIPAYAPPIQSFPPQHLVGGSASVTWAPFSFGGFAASAHYSRAIQWSGVTFSSDVLVGVVSLWFRTDAKLQRNWLER</sequence>
<reference evidence="1 2" key="1">
    <citation type="submission" date="2017-08" db="EMBL/GenBank/DDBJ databases">
        <title>Infants hospitalized years apart are colonized by the same room-sourced microbial strains.</title>
        <authorList>
            <person name="Brooks B."/>
            <person name="Olm M.R."/>
            <person name="Firek B.A."/>
            <person name="Baker R."/>
            <person name="Thomas B.C."/>
            <person name="Morowitz M.J."/>
            <person name="Banfield J.F."/>
        </authorList>
    </citation>
    <scope>NUCLEOTIDE SEQUENCE [LARGE SCALE GENOMIC DNA]</scope>
    <source>
        <strain evidence="1">S2_003_000_R2_14</strain>
    </source>
</reference>
<dbReference type="AlphaFoldDB" id="A0A2W5URY2"/>
<evidence type="ECO:0000313" key="2">
    <source>
        <dbReference type="Proteomes" id="UP000249061"/>
    </source>
</evidence>
<comment type="caution">
    <text evidence="1">The sequence shown here is derived from an EMBL/GenBank/DDBJ whole genome shotgun (WGS) entry which is preliminary data.</text>
</comment>
<organism evidence="1 2">
    <name type="scientific">Archangium gephyra</name>
    <dbReference type="NCBI Taxonomy" id="48"/>
    <lineage>
        <taxon>Bacteria</taxon>
        <taxon>Pseudomonadati</taxon>
        <taxon>Myxococcota</taxon>
        <taxon>Myxococcia</taxon>
        <taxon>Myxococcales</taxon>
        <taxon>Cystobacterineae</taxon>
        <taxon>Archangiaceae</taxon>
        <taxon>Archangium</taxon>
    </lineage>
</organism>